<keyword evidence="3" id="KW-1185">Reference proteome</keyword>
<keyword evidence="1" id="KW-0472">Membrane</keyword>
<proteinExistence type="predicted"/>
<comment type="caution">
    <text evidence="2">The sequence shown here is derived from an EMBL/GenBank/DDBJ whole genome shotgun (WGS) entry which is preliminary data.</text>
</comment>
<sequence>MLIVAQFAVMELFPIAFCFALFAIFLNDCLQTRQHAQQLLPTCLQHPCQYAHAGGGSFCQTSLRGRNTTGWPGNGTVG</sequence>
<reference evidence="2" key="2">
    <citation type="submission" date="2023-06" db="EMBL/GenBank/DDBJ databases">
        <authorList>
            <consortium name="Lawrence Berkeley National Laboratory"/>
            <person name="Haridas S."/>
            <person name="Hensen N."/>
            <person name="Bonometti L."/>
            <person name="Westerberg I."/>
            <person name="Brannstrom I.O."/>
            <person name="Guillou S."/>
            <person name="Cros-Aarteil S."/>
            <person name="Calhoun S."/>
            <person name="Kuo A."/>
            <person name="Mondo S."/>
            <person name="Pangilinan J."/>
            <person name="Riley R."/>
            <person name="Labutti K."/>
            <person name="Andreopoulos B."/>
            <person name="Lipzen A."/>
            <person name="Chen C."/>
            <person name="Yanf M."/>
            <person name="Daum C."/>
            <person name="Ng V."/>
            <person name="Clum A."/>
            <person name="Steindorff A."/>
            <person name="Ohm R."/>
            <person name="Martin F."/>
            <person name="Silar P."/>
            <person name="Natvig D."/>
            <person name="Lalanne C."/>
            <person name="Gautier V."/>
            <person name="Ament-Velasquez S.L."/>
            <person name="Kruys A."/>
            <person name="Hutchinson M.I."/>
            <person name="Powell A.J."/>
            <person name="Barry K."/>
            <person name="Miller A.N."/>
            <person name="Grigoriev I.V."/>
            <person name="Debuchy R."/>
            <person name="Gladieux P."/>
            <person name="Thoren M.H."/>
            <person name="Johannesson H."/>
        </authorList>
    </citation>
    <scope>NUCLEOTIDE SEQUENCE</scope>
    <source>
        <strain evidence="2">CBS 955.72</strain>
    </source>
</reference>
<protein>
    <submittedName>
        <fullName evidence="2">Uncharacterized protein</fullName>
    </submittedName>
</protein>
<keyword evidence="1" id="KW-0812">Transmembrane</keyword>
<feature type="transmembrane region" description="Helical" evidence="1">
    <location>
        <begin position="12"/>
        <end position="30"/>
    </location>
</feature>
<evidence type="ECO:0000313" key="2">
    <source>
        <dbReference type="EMBL" id="KAK3349611.1"/>
    </source>
</evidence>
<reference evidence="2" key="1">
    <citation type="journal article" date="2023" name="Mol. Phylogenet. Evol.">
        <title>Genome-scale phylogeny and comparative genomics of the fungal order Sordariales.</title>
        <authorList>
            <person name="Hensen N."/>
            <person name="Bonometti L."/>
            <person name="Westerberg I."/>
            <person name="Brannstrom I.O."/>
            <person name="Guillou S."/>
            <person name="Cros-Aarteil S."/>
            <person name="Calhoun S."/>
            <person name="Haridas S."/>
            <person name="Kuo A."/>
            <person name="Mondo S."/>
            <person name="Pangilinan J."/>
            <person name="Riley R."/>
            <person name="LaButti K."/>
            <person name="Andreopoulos B."/>
            <person name="Lipzen A."/>
            <person name="Chen C."/>
            <person name="Yan M."/>
            <person name="Daum C."/>
            <person name="Ng V."/>
            <person name="Clum A."/>
            <person name="Steindorff A."/>
            <person name="Ohm R.A."/>
            <person name="Martin F."/>
            <person name="Silar P."/>
            <person name="Natvig D.O."/>
            <person name="Lalanne C."/>
            <person name="Gautier V."/>
            <person name="Ament-Velasquez S.L."/>
            <person name="Kruys A."/>
            <person name="Hutchinson M.I."/>
            <person name="Powell A.J."/>
            <person name="Barry K."/>
            <person name="Miller A.N."/>
            <person name="Grigoriev I.V."/>
            <person name="Debuchy R."/>
            <person name="Gladieux P."/>
            <person name="Hiltunen Thoren M."/>
            <person name="Johannesson H."/>
        </authorList>
    </citation>
    <scope>NUCLEOTIDE SEQUENCE</scope>
    <source>
        <strain evidence="2">CBS 955.72</strain>
    </source>
</reference>
<dbReference type="EMBL" id="JAUIQD010000005">
    <property type="protein sequence ID" value="KAK3349611.1"/>
    <property type="molecule type" value="Genomic_DNA"/>
</dbReference>
<evidence type="ECO:0000313" key="3">
    <source>
        <dbReference type="Proteomes" id="UP001275084"/>
    </source>
</evidence>
<dbReference type="AlphaFoldDB" id="A0AAJ0HFB3"/>
<dbReference type="Proteomes" id="UP001275084">
    <property type="component" value="Unassembled WGS sequence"/>
</dbReference>
<organism evidence="2 3">
    <name type="scientific">Lasiosphaeria hispida</name>
    <dbReference type="NCBI Taxonomy" id="260671"/>
    <lineage>
        <taxon>Eukaryota</taxon>
        <taxon>Fungi</taxon>
        <taxon>Dikarya</taxon>
        <taxon>Ascomycota</taxon>
        <taxon>Pezizomycotina</taxon>
        <taxon>Sordariomycetes</taxon>
        <taxon>Sordariomycetidae</taxon>
        <taxon>Sordariales</taxon>
        <taxon>Lasiosphaeriaceae</taxon>
        <taxon>Lasiosphaeria</taxon>
    </lineage>
</organism>
<gene>
    <name evidence="2" type="ORF">B0T25DRAFT_548550</name>
</gene>
<evidence type="ECO:0000256" key="1">
    <source>
        <dbReference type="SAM" id="Phobius"/>
    </source>
</evidence>
<accession>A0AAJ0HFB3</accession>
<keyword evidence="1" id="KW-1133">Transmembrane helix</keyword>
<name>A0AAJ0HFB3_9PEZI</name>